<accession>A0A178M3G9</accession>
<evidence type="ECO:0000256" key="5">
    <source>
        <dbReference type="ARBA" id="ARBA00022989"/>
    </source>
</evidence>
<dbReference type="Gene3D" id="1.10.357.140">
    <property type="entry name" value="UbiA prenyltransferase"/>
    <property type="match status" value="1"/>
</dbReference>
<name>A0A178M3G9_9CHLR</name>
<feature type="transmembrane region" description="Helical" evidence="7">
    <location>
        <begin position="243"/>
        <end position="261"/>
    </location>
</feature>
<comment type="caution">
    <text evidence="8">The sequence shown here is derived from an EMBL/GenBank/DDBJ whole genome shotgun (WGS) entry which is preliminary data.</text>
</comment>
<protein>
    <submittedName>
        <fullName evidence="8">Tocopherol phytyltransferase</fullName>
    </submittedName>
</protein>
<feature type="transmembrane region" description="Helical" evidence="7">
    <location>
        <begin position="93"/>
        <end position="126"/>
    </location>
</feature>
<proteinExistence type="inferred from homology"/>
<feature type="transmembrane region" description="Helical" evidence="7">
    <location>
        <begin position="170"/>
        <end position="190"/>
    </location>
</feature>
<reference evidence="8 9" key="1">
    <citation type="submission" date="2016-04" db="EMBL/GenBank/DDBJ databases">
        <title>Chloroflexus islandicus sp. nov., a thermophilic filamentous anoxygenic phototrophic bacterium from geyser Strokkur (Iceland).</title>
        <authorList>
            <person name="Gaisin V.A."/>
            <person name="Kalashnikov A.M."/>
            <person name="Sukhacheva M.V."/>
            <person name="Grouzdev D.S."/>
            <person name="Ivanov T.M."/>
            <person name="Kuznetsov B."/>
            <person name="Gorlenko V.M."/>
        </authorList>
    </citation>
    <scope>NUCLEOTIDE SEQUENCE [LARGE SCALE GENOMIC DNA]</scope>
    <source>
        <strain evidence="9">isl-2</strain>
    </source>
</reference>
<evidence type="ECO:0000256" key="6">
    <source>
        <dbReference type="ARBA" id="ARBA00023136"/>
    </source>
</evidence>
<dbReference type="OrthoDB" id="4528743at2"/>
<feature type="transmembrane region" description="Helical" evidence="7">
    <location>
        <begin position="41"/>
        <end position="62"/>
    </location>
</feature>
<evidence type="ECO:0000256" key="4">
    <source>
        <dbReference type="ARBA" id="ARBA00022692"/>
    </source>
</evidence>
<keyword evidence="4 7" id="KW-0812">Transmembrane</keyword>
<feature type="transmembrane region" description="Helical" evidence="7">
    <location>
        <begin position="273"/>
        <end position="294"/>
    </location>
</feature>
<keyword evidence="3 8" id="KW-0808">Transferase</keyword>
<keyword evidence="5 7" id="KW-1133">Transmembrane helix</keyword>
<evidence type="ECO:0000256" key="7">
    <source>
        <dbReference type="SAM" id="Phobius"/>
    </source>
</evidence>
<dbReference type="InterPro" id="IPR044878">
    <property type="entry name" value="UbiA_sf"/>
</dbReference>
<evidence type="ECO:0000256" key="1">
    <source>
        <dbReference type="ARBA" id="ARBA00004141"/>
    </source>
</evidence>
<evidence type="ECO:0000313" key="9">
    <source>
        <dbReference type="Proteomes" id="UP000078287"/>
    </source>
</evidence>
<feature type="transmembrane region" description="Helical" evidence="7">
    <location>
        <begin position="138"/>
        <end position="158"/>
    </location>
</feature>
<dbReference type="PANTHER" id="PTHR43009:SF7">
    <property type="entry name" value="HOMOGENTISATE GERANYLGERANYLTRANSFERASE, CHLOROPLASTIC"/>
    <property type="match status" value="1"/>
</dbReference>
<dbReference type="RefSeq" id="WP_066790232.1">
    <property type="nucleotide sequence ID" value="NZ_LWQS01000082.1"/>
</dbReference>
<feature type="transmembrane region" description="Helical" evidence="7">
    <location>
        <begin position="12"/>
        <end position="34"/>
    </location>
</feature>
<evidence type="ECO:0000256" key="2">
    <source>
        <dbReference type="ARBA" id="ARBA00005985"/>
    </source>
</evidence>
<gene>
    <name evidence="8" type="ORF">A6A03_03485</name>
</gene>
<dbReference type="EMBL" id="LWQS01000082">
    <property type="protein sequence ID" value="OAN42792.1"/>
    <property type="molecule type" value="Genomic_DNA"/>
</dbReference>
<comment type="similarity">
    <text evidence="2">Belongs to the UbiA prenyltransferase family.</text>
</comment>
<comment type="subcellular location">
    <subcellularLocation>
        <location evidence="1">Membrane</location>
        <topology evidence="1">Multi-pass membrane protein</topology>
    </subcellularLocation>
</comment>
<dbReference type="GO" id="GO:0016020">
    <property type="term" value="C:membrane"/>
    <property type="evidence" value="ECO:0007669"/>
    <property type="project" value="UniProtKB-SubCell"/>
</dbReference>
<keyword evidence="9" id="KW-1185">Reference proteome</keyword>
<dbReference type="InterPro" id="IPR000537">
    <property type="entry name" value="UbiA_prenyltransferase"/>
</dbReference>
<sequence length="303" mass="33334">MPRHLRLLYDFARPHTIIATSVQVLTMLIIVAGWRPLTPDLIGLALATLIVCLALNLYVVGINQLTDIEIDLVNKPWLPIAAGRLSASAGRRIVAAALAIALIGAALLSWALWLTVAVIALIGSLYSLPPLRLKRQPLAAALSIASARGVIANVGLAFHYQSRLGVELPLTTLILAGVFFFGFALVIALYKDLPDDRGDRLYQIETLTTRWGPQRVLQLGRLLLTGCYLLPIAVGLWSLPAFAAAFLALSHAIVIALFWWASFRVDLRQQQSIMNFYMFLWGIFYTEFALLSIYQLTDTLGQA</sequence>
<feature type="transmembrane region" description="Helical" evidence="7">
    <location>
        <begin position="219"/>
        <end position="237"/>
    </location>
</feature>
<dbReference type="STRING" id="1707952.A6A03_03485"/>
<dbReference type="PANTHER" id="PTHR43009">
    <property type="entry name" value="HOMOGENTISATE SOLANESYLTRANSFERASE, CHLOROPLASTIC"/>
    <property type="match status" value="1"/>
</dbReference>
<dbReference type="AlphaFoldDB" id="A0A178M3G9"/>
<dbReference type="Proteomes" id="UP000078287">
    <property type="component" value="Unassembled WGS sequence"/>
</dbReference>
<dbReference type="NCBIfam" id="NF009525">
    <property type="entry name" value="PRK12887.1"/>
    <property type="match status" value="1"/>
</dbReference>
<evidence type="ECO:0000256" key="3">
    <source>
        <dbReference type="ARBA" id="ARBA00022679"/>
    </source>
</evidence>
<keyword evidence="6 7" id="KW-0472">Membrane</keyword>
<organism evidence="8 9">
    <name type="scientific">Chloroflexus islandicus</name>
    <dbReference type="NCBI Taxonomy" id="1707952"/>
    <lineage>
        <taxon>Bacteria</taxon>
        <taxon>Bacillati</taxon>
        <taxon>Chloroflexota</taxon>
        <taxon>Chloroflexia</taxon>
        <taxon>Chloroflexales</taxon>
        <taxon>Chloroflexineae</taxon>
        <taxon>Chloroflexaceae</taxon>
        <taxon>Chloroflexus</taxon>
    </lineage>
</organism>
<evidence type="ECO:0000313" key="8">
    <source>
        <dbReference type="EMBL" id="OAN42792.1"/>
    </source>
</evidence>
<dbReference type="GO" id="GO:0016765">
    <property type="term" value="F:transferase activity, transferring alkyl or aryl (other than methyl) groups"/>
    <property type="evidence" value="ECO:0007669"/>
    <property type="project" value="InterPro"/>
</dbReference>
<dbReference type="Pfam" id="PF01040">
    <property type="entry name" value="UbiA"/>
    <property type="match status" value="1"/>
</dbReference>